<evidence type="ECO:0000313" key="1">
    <source>
        <dbReference type="EMBL" id="KAE8949108.1"/>
    </source>
</evidence>
<dbReference type="Proteomes" id="UP000460718">
    <property type="component" value="Unassembled WGS sequence"/>
</dbReference>
<dbReference type="EMBL" id="QXFZ01000027">
    <property type="protein sequence ID" value="KAE9138995.1"/>
    <property type="molecule type" value="Genomic_DNA"/>
</dbReference>
<dbReference type="EMBL" id="QXGB01000031">
    <property type="protein sequence ID" value="KAE9235850.1"/>
    <property type="molecule type" value="Genomic_DNA"/>
</dbReference>
<evidence type="ECO:0000313" key="8">
    <source>
        <dbReference type="EMBL" id="KAE9256928.1"/>
    </source>
</evidence>
<dbReference type="EMBL" id="QXFY01000025">
    <property type="protein sequence ID" value="KAE9361390.1"/>
    <property type="molecule type" value="Genomic_DNA"/>
</dbReference>
<evidence type="ECO:0000313" key="9">
    <source>
        <dbReference type="EMBL" id="KAE9329257.1"/>
    </source>
</evidence>
<evidence type="ECO:0000313" key="5">
    <source>
        <dbReference type="EMBL" id="KAE9154996.1"/>
    </source>
</evidence>
<evidence type="ECO:0000313" key="6">
    <source>
        <dbReference type="EMBL" id="KAE9235850.1"/>
    </source>
</evidence>
<reference evidence="11 12" key="1">
    <citation type="submission" date="2018-08" db="EMBL/GenBank/DDBJ databases">
        <title>Genomic investigation of the strawberry pathogen Phytophthora fragariae indicates pathogenicity is determined by transcriptional variation in three key races.</title>
        <authorList>
            <person name="Adams T.M."/>
            <person name="Armitage A.D."/>
            <person name="Sobczyk M.K."/>
            <person name="Bates H.J."/>
            <person name="Dunwell J.M."/>
            <person name="Nellist C.F."/>
            <person name="Harrison R.J."/>
        </authorList>
    </citation>
    <scope>NUCLEOTIDE SEQUENCE [LARGE SCALE GENOMIC DNA]</scope>
    <source>
        <strain evidence="9 13">A4</strain>
        <strain evidence="8 14">BC-1</strain>
        <strain evidence="7 18">BC-23</strain>
        <strain evidence="6 12">NOV-27</strain>
        <strain evidence="5 15">NOV-5</strain>
        <strain evidence="4 16">NOV-71</strain>
        <strain evidence="10 19">NOV-77</strain>
        <strain evidence="1 11">NOV-9</strain>
        <strain evidence="3 20">ONT-3</strain>
        <strain evidence="2 17">SCRP245</strain>
    </source>
</reference>
<comment type="caution">
    <text evidence="5">The sequence shown here is derived from an EMBL/GenBank/DDBJ whole genome shotgun (WGS) entry which is preliminary data.</text>
</comment>
<dbReference type="Proteomes" id="UP000486351">
    <property type="component" value="Unassembled WGS sequence"/>
</dbReference>
<protein>
    <submittedName>
        <fullName evidence="5">Uncharacterized protein</fullName>
    </submittedName>
</protein>
<dbReference type="Proteomes" id="UP000440367">
    <property type="component" value="Unassembled WGS sequence"/>
</dbReference>
<evidence type="ECO:0000313" key="4">
    <source>
        <dbReference type="EMBL" id="KAE9138995.1"/>
    </source>
</evidence>
<evidence type="ECO:0000313" key="20">
    <source>
        <dbReference type="Proteomes" id="UP000488956"/>
    </source>
</evidence>
<proteinExistence type="predicted"/>
<evidence type="ECO:0000313" key="2">
    <source>
        <dbReference type="EMBL" id="KAE9030039.1"/>
    </source>
</evidence>
<evidence type="ECO:0000313" key="7">
    <source>
        <dbReference type="EMBL" id="KAE9254714.1"/>
    </source>
</evidence>
<evidence type="ECO:0000313" key="12">
    <source>
        <dbReference type="Proteomes" id="UP000433483"/>
    </source>
</evidence>
<dbReference type="EMBL" id="QXGF01000030">
    <property type="protein sequence ID" value="KAE8949108.1"/>
    <property type="molecule type" value="Genomic_DNA"/>
</dbReference>
<gene>
    <name evidence="9" type="ORF">PF001_g991</name>
    <name evidence="8" type="ORF">PF002_g1522</name>
    <name evidence="7" type="ORF">PF004_g906</name>
    <name evidence="6" type="ORF">PF005_g1300</name>
    <name evidence="5" type="ORF">PF006_g1031</name>
    <name evidence="4" type="ORF">PF007_g1190</name>
    <name evidence="10" type="ORF">PF008_g1075</name>
    <name evidence="1" type="ORF">PF009_g1322</name>
    <name evidence="3" type="ORF">PF010_g1030</name>
    <name evidence="2" type="ORF">PF011_g794</name>
</gene>
<evidence type="ECO:0000313" key="19">
    <source>
        <dbReference type="Proteomes" id="UP000486351"/>
    </source>
</evidence>
<dbReference type="Proteomes" id="UP000488956">
    <property type="component" value="Unassembled WGS sequence"/>
</dbReference>
<dbReference type="Proteomes" id="UP000441208">
    <property type="component" value="Unassembled WGS sequence"/>
</dbReference>
<dbReference type="PANTHER" id="PTHR40866:SF1">
    <property type="entry name" value="BED-TYPE DOMAIN-CONTAINING PROTEIN"/>
    <property type="match status" value="1"/>
</dbReference>
<evidence type="ECO:0000313" key="16">
    <source>
        <dbReference type="Proteomes" id="UP000441208"/>
    </source>
</evidence>
<organism evidence="5 15">
    <name type="scientific">Phytophthora fragariae</name>
    <dbReference type="NCBI Taxonomy" id="53985"/>
    <lineage>
        <taxon>Eukaryota</taxon>
        <taxon>Sar</taxon>
        <taxon>Stramenopiles</taxon>
        <taxon>Oomycota</taxon>
        <taxon>Peronosporomycetes</taxon>
        <taxon>Peronosporales</taxon>
        <taxon>Peronosporaceae</taxon>
        <taxon>Phytophthora</taxon>
    </lineage>
</organism>
<evidence type="ECO:0000313" key="18">
    <source>
        <dbReference type="Proteomes" id="UP000476176"/>
    </source>
</evidence>
<dbReference type="Proteomes" id="UP000433483">
    <property type="component" value="Unassembled WGS sequence"/>
</dbReference>
<dbReference type="EMBL" id="QXGC01000020">
    <property type="protein sequence ID" value="KAE9254714.1"/>
    <property type="molecule type" value="Genomic_DNA"/>
</dbReference>
<sequence length="71" mass="7653">MAAIIEAVESVIGAEMSDCFGIIDGWSDGMEHYLAVFACYETEAGPQYPLVSLAPVIDEPDDQLNAEGHSY</sequence>
<dbReference type="EMBL" id="QXGD01000036">
    <property type="protein sequence ID" value="KAE9256928.1"/>
    <property type="molecule type" value="Genomic_DNA"/>
</dbReference>
<dbReference type="Proteomes" id="UP000476176">
    <property type="component" value="Unassembled WGS sequence"/>
</dbReference>
<accession>A0A6A3UUK9</accession>
<dbReference type="Proteomes" id="UP000429523">
    <property type="component" value="Unassembled WGS sequence"/>
</dbReference>
<evidence type="ECO:0000313" key="14">
    <source>
        <dbReference type="Proteomes" id="UP000440367"/>
    </source>
</evidence>
<dbReference type="Proteomes" id="UP000437068">
    <property type="component" value="Unassembled WGS sequence"/>
</dbReference>
<dbReference type="EMBL" id="QXGE01000022">
    <property type="protein sequence ID" value="KAE9329257.1"/>
    <property type="molecule type" value="Genomic_DNA"/>
</dbReference>
<dbReference type="AlphaFoldDB" id="A0A6A3UUK9"/>
<dbReference type="EMBL" id="QXFX01000024">
    <property type="protein sequence ID" value="KAE9138200.1"/>
    <property type="molecule type" value="Genomic_DNA"/>
</dbReference>
<evidence type="ECO:0000313" key="3">
    <source>
        <dbReference type="EMBL" id="KAE9138200.1"/>
    </source>
</evidence>
<evidence type="ECO:0000313" key="17">
    <source>
        <dbReference type="Proteomes" id="UP000460718"/>
    </source>
</evidence>
<evidence type="ECO:0000313" key="13">
    <source>
        <dbReference type="Proteomes" id="UP000437068"/>
    </source>
</evidence>
<dbReference type="PANTHER" id="PTHR40866">
    <property type="entry name" value="BED-TYPE DOMAIN-CONTAINING PROTEIN"/>
    <property type="match status" value="1"/>
</dbReference>
<name>A0A6A3UUK9_9STRA</name>
<dbReference type="EMBL" id="QXFW01000019">
    <property type="protein sequence ID" value="KAE9030039.1"/>
    <property type="molecule type" value="Genomic_DNA"/>
</dbReference>
<dbReference type="OrthoDB" id="88808at2759"/>
<evidence type="ECO:0000313" key="15">
    <source>
        <dbReference type="Proteomes" id="UP000440732"/>
    </source>
</evidence>
<evidence type="ECO:0000313" key="11">
    <source>
        <dbReference type="Proteomes" id="UP000429523"/>
    </source>
</evidence>
<dbReference type="EMBL" id="QXGA01000024">
    <property type="protein sequence ID" value="KAE9154996.1"/>
    <property type="molecule type" value="Genomic_DNA"/>
</dbReference>
<evidence type="ECO:0000313" key="10">
    <source>
        <dbReference type="EMBL" id="KAE9361390.1"/>
    </source>
</evidence>
<keyword evidence="12" id="KW-1185">Reference proteome</keyword>
<dbReference type="Proteomes" id="UP000440732">
    <property type="component" value="Unassembled WGS sequence"/>
</dbReference>